<dbReference type="InterPro" id="IPR008136">
    <property type="entry name" value="CinA_C"/>
</dbReference>
<comment type="caution">
    <text evidence="2">The sequence shown here is derived from an EMBL/GenBank/DDBJ whole genome shotgun (WGS) entry which is preliminary data.</text>
</comment>
<sequence length="188" mass="19441">MRGTASDVIAELTKRDATVGLCESLTAGLASAALAGVPGASAALRGAMVTYATECKVTLAGVPQGVIDEFGPVSPVTAKEMAKAAKRKLDADWGLSLTGVAGPSEQDGHPVGEVWVGIASSDGCEAVLAGDILSDAPLVRGTIPGFRQARNLLQAPRNEVREWAVEAALRVLLHAVREQKHVEGSYTK</sequence>
<protein>
    <submittedName>
        <fullName evidence="2">CinA family protein</fullName>
    </submittedName>
</protein>
<dbReference type="SUPFAM" id="SSF142433">
    <property type="entry name" value="CinA-like"/>
    <property type="match status" value="1"/>
</dbReference>
<dbReference type="EMBL" id="JAEUWV010000001">
    <property type="protein sequence ID" value="MCO6393539.1"/>
    <property type="molecule type" value="Genomic_DNA"/>
</dbReference>
<gene>
    <name evidence="2" type="ORF">JMN37_00845</name>
</gene>
<name>A0AAW5HTN6_9CORY</name>
<dbReference type="RefSeq" id="WP_252930820.1">
    <property type="nucleotide sequence ID" value="NZ_JAEUWV010000001.1"/>
</dbReference>
<dbReference type="InterPro" id="IPR036653">
    <property type="entry name" value="CinA-like_C"/>
</dbReference>
<keyword evidence="3" id="KW-1185">Reference proteome</keyword>
<evidence type="ECO:0000313" key="3">
    <source>
        <dbReference type="Proteomes" id="UP001205920"/>
    </source>
</evidence>
<reference evidence="2 3" key="1">
    <citation type="submission" date="2021-01" db="EMBL/GenBank/DDBJ databases">
        <title>Identification and Characterization of Corynebacterium sp.</title>
        <authorList>
            <person name="Luo Q."/>
            <person name="Qu P."/>
            <person name="Chen Q."/>
        </authorList>
    </citation>
    <scope>NUCLEOTIDE SEQUENCE [LARGE SCALE GENOMIC DNA]</scope>
    <source>
        <strain evidence="2 3">MC-18</strain>
    </source>
</reference>
<dbReference type="NCBIfam" id="TIGR00199">
    <property type="entry name" value="PncC_domain"/>
    <property type="match status" value="1"/>
</dbReference>
<evidence type="ECO:0000259" key="1">
    <source>
        <dbReference type="Pfam" id="PF02464"/>
    </source>
</evidence>
<dbReference type="Pfam" id="PF02464">
    <property type="entry name" value="CinA"/>
    <property type="match status" value="1"/>
</dbReference>
<accession>A0AAW5HTN6</accession>
<dbReference type="Proteomes" id="UP001205920">
    <property type="component" value="Unassembled WGS sequence"/>
</dbReference>
<organism evidence="2 3">
    <name type="scientific">Corynebacterium lipophilum</name>
    <dbReference type="NCBI Taxonomy" id="2804918"/>
    <lineage>
        <taxon>Bacteria</taxon>
        <taxon>Bacillati</taxon>
        <taxon>Actinomycetota</taxon>
        <taxon>Actinomycetes</taxon>
        <taxon>Mycobacteriales</taxon>
        <taxon>Corynebacteriaceae</taxon>
        <taxon>Corynebacterium</taxon>
    </lineage>
</organism>
<dbReference type="Gene3D" id="3.90.950.20">
    <property type="entry name" value="CinA-like"/>
    <property type="match status" value="1"/>
</dbReference>
<proteinExistence type="predicted"/>
<dbReference type="AlphaFoldDB" id="A0AAW5HTN6"/>
<evidence type="ECO:0000313" key="2">
    <source>
        <dbReference type="EMBL" id="MCO6393539.1"/>
    </source>
</evidence>
<feature type="domain" description="CinA C-terminal" evidence="1">
    <location>
        <begin position="5"/>
        <end position="126"/>
    </location>
</feature>